<dbReference type="EMBL" id="MU274928">
    <property type="protein sequence ID" value="KAI0085851.1"/>
    <property type="molecule type" value="Genomic_DNA"/>
</dbReference>
<accession>A0ACB8TUX8</accession>
<gene>
    <name evidence="1" type="ORF">BDY19DRAFT_964703</name>
</gene>
<keyword evidence="2" id="KW-1185">Reference proteome</keyword>
<proteinExistence type="predicted"/>
<organism evidence="1 2">
    <name type="scientific">Irpex rosettiformis</name>
    <dbReference type="NCBI Taxonomy" id="378272"/>
    <lineage>
        <taxon>Eukaryota</taxon>
        <taxon>Fungi</taxon>
        <taxon>Dikarya</taxon>
        <taxon>Basidiomycota</taxon>
        <taxon>Agaricomycotina</taxon>
        <taxon>Agaricomycetes</taxon>
        <taxon>Polyporales</taxon>
        <taxon>Irpicaceae</taxon>
        <taxon>Irpex</taxon>
    </lineage>
</organism>
<sequence>MSLDANLFTLNFVQNKDEPSIIDLVDPSDNPHYRKQRLQGTEYKINVYEPLSGSLLASVTAQSPTSKVKVIELHNPSHTVELRYTGTLTFKWRFEWEQHEFEWRREECYIIRKPDPAVLVAVAKEPSGRIRTSTVQILDYNLNRFDIDDRKGLEILILTALLTFQDTNEAYHTPQPSTPAADTTTSRSGFFGTARRVSDNTSANNSAPSSTPPALPPKPAPKSGADKIAELHAVQAARGEGEANEVLVGEEGDAEEYAKYAEGLLCDEAMLFVTIKSESAAQVPKVLQVVEHTKRLRHKAGLDQDQELFQYVIYDTGKKGPRIINLDDNGPNHANYAPPTSLSVHLSKIDMPELRPRLENLRTGPSMRARPAVVDSPITLIREDKGKFTGRANEKEEKEQEKAHKKAEKEAQRRAEREAKEAKKAEKNKKATSGPPRPNTFTKPTVSSPSSTASTSLRPNNSFQRTRPPSFHAPPSQQINHPSVPLYAMRGPSFRQPSANHSFYGGVPYPSDPQTHRLNAPPPMHPSTRPQSFYGSGPDGNESYGGYAQGYYGRS</sequence>
<reference evidence="1" key="1">
    <citation type="journal article" date="2021" name="Environ. Microbiol.">
        <title>Gene family expansions and transcriptome signatures uncover fungal adaptations to wood decay.</title>
        <authorList>
            <person name="Hage H."/>
            <person name="Miyauchi S."/>
            <person name="Viragh M."/>
            <person name="Drula E."/>
            <person name="Min B."/>
            <person name="Chaduli D."/>
            <person name="Navarro D."/>
            <person name="Favel A."/>
            <person name="Norest M."/>
            <person name="Lesage-Meessen L."/>
            <person name="Balint B."/>
            <person name="Merenyi Z."/>
            <person name="de Eugenio L."/>
            <person name="Morin E."/>
            <person name="Martinez A.T."/>
            <person name="Baldrian P."/>
            <person name="Stursova M."/>
            <person name="Martinez M.J."/>
            <person name="Novotny C."/>
            <person name="Magnuson J.K."/>
            <person name="Spatafora J.W."/>
            <person name="Maurice S."/>
            <person name="Pangilinan J."/>
            <person name="Andreopoulos W."/>
            <person name="LaButti K."/>
            <person name="Hundley H."/>
            <person name="Na H."/>
            <person name="Kuo A."/>
            <person name="Barry K."/>
            <person name="Lipzen A."/>
            <person name="Henrissat B."/>
            <person name="Riley R."/>
            <person name="Ahrendt S."/>
            <person name="Nagy L.G."/>
            <person name="Grigoriev I.V."/>
            <person name="Martin F."/>
            <person name="Rosso M.N."/>
        </authorList>
    </citation>
    <scope>NUCLEOTIDE SEQUENCE</scope>
    <source>
        <strain evidence="1">CBS 384.51</strain>
    </source>
</reference>
<dbReference type="Proteomes" id="UP001055072">
    <property type="component" value="Unassembled WGS sequence"/>
</dbReference>
<comment type="caution">
    <text evidence="1">The sequence shown here is derived from an EMBL/GenBank/DDBJ whole genome shotgun (WGS) entry which is preliminary data.</text>
</comment>
<name>A0ACB8TUX8_9APHY</name>
<evidence type="ECO:0000313" key="2">
    <source>
        <dbReference type="Proteomes" id="UP001055072"/>
    </source>
</evidence>
<protein>
    <submittedName>
        <fullName evidence="1">Uncharacterized protein</fullName>
    </submittedName>
</protein>
<evidence type="ECO:0000313" key="1">
    <source>
        <dbReference type="EMBL" id="KAI0085851.1"/>
    </source>
</evidence>